<dbReference type="InterPro" id="IPR050137">
    <property type="entry name" value="PyrR_bifunctional"/>
</dbReference>
<dbReference type="CDD" id="cd06223">
    <property type="entry name" value="PRTases_typeI"/>
    <property type="match status" value="1"/>
</dbReference>
<keyword evidence="2" id="KW-0328">Glycosyltransferase</keyword>
<dbReference type="InterPro" id="IPR029057">
    <property type="entry name" value="PRTase-like"/>
</dbReference>
<protein>
    <submittedName>
        <fullName evidence="2">Bifunctional pyr operon transcriptional regulator/uracil phosphoribosyltransferase</fullName>
    </submittedName>
</protein>
<name>A0A1D8KAW9_9GAMM</name>
<dbReference type="InterPro" id="IPR000836">
    <property type="entry name" value="PRTase_dom"/>
</dbReference>
<dbReference type="RefSeq" id="WP_070073631.1">
    <property type="nucleotide sequence ID" value="NZ_CP017448.1"/>
</dbReference>
<keyword evidence="3" id="KW-1185">Reference proteome</keyword>
<dbReference type="KEGG" id="aaeo:BJI67_14440"/>
<sequence length="176" mass="19359">MTSADIPLPEVEPLIDRMAESLRPSVAEADNEAMLVGIHTGGIWVAEGLHRRLSLAQDLGTLDITYYRDDLARGGMHPHIRPSRLPWSVDDRLIILVDDVLHTGRTVRAALNEIFDFGRPARVLLAVLVDRGGHELPIAADVVGIRYDDLPSGKRVKLTGPQPLQLALTEPTENAR</sequence>
<evidence type="ECO:0000259" key="1">
    <source>
        <dbReference type="Pfam" id="PF00156"/>
    </source>
</evidence>
<dbReference type="EMBL" id="CP017448">
    <property type="protein sequence ID" value="AOV18101.1"/>
    <property type="molecule type" value="Genomic_DNA"/>
</dbReference>
<dbReference type="SUPFAM" id="SSF53271">
    <property type="entry name" value="PRTase-like"/>
    <property type="match status" value="1"/>
</dbReference>
<reference evidence="2 3" key="1">
    <citation type="submission" date="2016-09" db="EMBL/GenBank/DDBJ databases">
        <title>Acidihalobacter prosperus V6 (DSM14174).</title>
        <authorList>
            <person name="Khaleque H.N."/>
            <person name="Ramsay J.P."/>
            <person name="Murphy R.J.T."/>
            <person name="Kaksonen A.H."/>
            <person name="Boxall N.J."/>
            <person name="Watkin E.L.J."/>
        </authorList>
    </citation>
    <scope>NUCLEOTIDE SEQUENCE [LARGE SCALE GENOMIC DNA]</scope>
    <source>
        <strain evidence="2 3">V6</strain>
    </source>
</reference>
<dbReference type="PANTHER" id="PTHR11608:SF0">
    <property type="entry name" value="BIFUNCTIONAL PROTEIN PYRR"/>
    <property type="match status" value="1"/>
</dbReference>
<dbReference type="Gene3D" id="3.40.50.2020">
    <property type="match status" value="1"/>
</dbReference>
<organism evidence="2 3">
    <name type="scientific">Acidihalobacter aeolianus</name>
    <dbReference type="NCBI Taxonomy" id="2792603"/>
    <lineage>
        <taxon>Bacteria</taxon>
        <taxon>Pseudomonadati</taxon>
        <taxon>Pseudomonadota</taxon>
        <taxon>Gammaproteobacteria</taxon>
        <taxon>Chromatiales</taxon>
        <taxon>Ectothiorhodospiraceae</taxon>
        <taxon>Acidihalobacter</taxon>
    </lineage>
</organism>
<dbReference type="GO" id="GO:0016757">
    <property type="term" value="F:glycosyltransferase activity"/>
    <property type="evidence" value="ECO:0007669"/>
    <property type="project" value="UniProtKB-KW"/>
</dbReference>
<feature type="domain" description="Phosphoribosyltransferase" evidence="1">
    <location>
        <begin position="11"/>
        <end position="144"/>
    </location>
</feature>
<evidence type="ECO:0000313" key="3">
    <source>
        <dbReference type="Proteomes" id="UP000095342"/>
    </source>
</evidence>
<dbReference type="PANTHER" id="PTHR11608">
    <property type="entry name" value="BIFUNCTIONAL PROTEIN PYRR"/>
    <property type="match status" value="1"/>
</dbReference>
<keyword evidence="2" id="KW-0808">Transferase</keyword>
<evidence type="ECO:0000313" key="2">
    <source>
        <dbReference type="EMBL" id="AOV18101.1"/>
    </source>
</evidence>
<proteinExistence type="predicted"/>
<dbReference type="NCBIfam" id="NF003545">
    <property type="entry name" value="PRK05205.1-1"/>
    <property type="match status" value="1"/>
</dbReference>
<dbReference type="AlphaFoldDB" id="A0A1D8KAW9"/>
<gene>
    <name evidence="2" type="ORF">BJI67_14440</name>
</gene>
<accession>A0A1D8KAW9</accession>
<dbReference type="Pfam" id="PF00156">
    <property type="entry name" value="Pribosyltran"/>
    <property type="match status" value="1"/>
</dbReference>
<dbReference type="Proteomes" id="UP000095342">
    <property type="component" value="Chromosome"/>
</dbReference>